<keyword evidence="3" id="KW-0508">mRNA splicing</keyword>
<dbReference type="EMBL" id="PKPP01004616">
    <property type="protein sequence ID" value="PWA63547.1"/>
    <property type="molecule type" value="Genomic_DNA"/>
</dbReference>
<evidence type="ECO:0000256" key="2">
    <source>
        <dbReference type="ARBA" id="ARBA00022728"/>
    </source>
</evidence>
<dbReference type="GO" id="GO:0006397">
    <property type="term" value="P:mRNA processing"/>
    <property type="evidence" value="ECO:0007669"/>
    <property type="project" value="UniProtKB-KW"/>
</dbReference>
<dbReference type="SMART" id="SM00360">
    <property type="entry name" value="RRM"/>
    <property type="match status" value="1"/>
</dbReference>
<evidence type="ECO:0000256" key="5">
    <source>
        <dbReference type="SAM" id="MobiDB-lite"/>
    </source>
</evidence>
<proteinExistence type="predicted"/>
<feature type="region of interest" description="Disordered" evidence="5">
    <location>
        <begin position="17"/>
        <end position="43"/>
    </location>
</feature>
<keyword evidence="2" id="KW-0747">Spliceosome</keyword>
<dbReference type="GO" id="GO:0005681">
    <property type="term" value="C:spliceosomal complex"/>
    <property type="evidence" value="ECO:0007669"/>
    <property type="project" value="UniProtKB-KW"/>
</dbReference>
<dbReference type="SUPFAM" id="SSF54928">
    <property type="entry name" value="RNA-binding domain, RBD"/>
    <property type="match status" value="1"/>
</dbReference>
<sequence length="474" mass="53944">MGESDWQELTRKNRRSVFERLKPSQTHNSNAMNDRYRSNTSTGIPNLSSVEKISTSIYVTNLSWKATTKEVWDECQKWGTVVDVFISSKTSMVGSRFGFVRFIRVRDVVNLISNLRSVWMGSFHLYADVVRNERVQFKITRQPIPTRANKNSSDSQEKRPGDKSFAAAVQQGSHDTCSRRQAYVPKKNDNYVEKHATCNNSISSCLVKRTVELNDDEGIRVKVNGKYYDVLINEFAYCVPAFEVEGDSESYESSESDCSDGQKSDTSLDPKVFEERSIEKPVPKSALEQSESDLFNLMGLIEKQGTNSVKKDTATVNYYDMNKVMEQLNSTENKTTEFNKDQANQCQEGSSDEQRIENNNNMENEKMHTNITEIKDAVSNNTVNDGMETTKSSWPPGYTEYASNIKRNKKAQEGTKCSSTRGSMESICSKRFKFSESDFVRVLELGNIIGLEMPSSFNEVNRLLHRMSEINVNR</sequence>
<feature type="domain" description="RRM" evidence="6">
    <location>
        <begin position="55"/>
        <end position="142"/>
    </location>
</feature>
<evidence type="ECO:0000256" key="3">
    <source>
        <dbReference type="ARBA" id="ARBA00023187"/>
    </source>
</evidence>
<feature type="region of interest" description="Disordered" evidence="5">
    <location>
        <begin position="250"/>
        <end position="287"/>
    </location>
</feature>
<keyword evidence="8" id="KW-1185">Reference proteome</keyword>
<dbReference type="PANTHER" id="PTHR23147">
    <property type="entry name" value="SERINE/ARGININE RICH SPLICING FACTOR"/>
    <property type="match status" value="1"/>
</dbReference>
<dbReference type="Gene3D" id="3.30.70.330">
    <property type="match status" value="1"/>
</dbReference>
<dbReference type="CDD" id="cd00590">
    <property type="entry name" value="RRM_SF"/>
    <property type="match status" value="1"/>
</dbReference>
<comment type="caution">
    <text evidence="7">The sequence shown here is derived from an EMBL/GenBank/DDBJ whole genome shotgun (WGS) entry which is preliminary data.</text>
</comment>
<dbReference type="InterPro" id="IPR035979">
    <property type="entry name" value="RBD_domain_sf"/>
</dbReference>
<reference evidence="7 8" key="1">
    <citation type="journal article" date="2018" name="Mol. Plant">
        <title>The genome of Artemisia annua provides insight into the evolution of Asteraceae family and artemisinin biosynthesis.</title>
        <authorList>
            <person name="Shen Q."/>
            <person name="Zhang L."/>
            <person name="Liao Z."/>
            <person name="Wang S."/>
            <person name="Yan T."/>
            <person name="Shi P."/>
            <person name="Liu M."/>
            <person name="Fu X."/>
            <person name="Pan Q."/>
            <person name="Wang Y."/>
            <person name="Lv Z."/>
            <person name="Lu X."/>
            <person name="Zhang F."/>
            <person name="Jiang W."/>
            <person name="Ma Y."/>
            <person name="Chen M."/>
            <person name="Hao X."/>
            <person name="Li L."/>
            <person name="Tang Y."/>
            <person name="Lv G."/>
            <person name="Zhou Y."/>
            <person name="Sun X."/>
            <person name="Brodelius P.E."/>
            <person name="Rose J.K.C."/>
            <person name="Tang K."/>
        </authorList>
    </citation>
    <scope>NUCLEOTIDE SEQUENCE [LARGE SCALE GENOMIC DNA]</scope>
    <source>
        <strain evidence="8">cv. Huhao1</strain>
        <tissue evidence="7">Leaf</tissue>
    </source>
</reference>
<evidence type="ECO:0000313" key="7">
    <source>
        <dbReference type="EMBL" id="PWA63547.1"/>
    </source>
</evidence>
<dbReference type="PROSITE" id="PS50102">
    <property type="entry name" value="RRM"/>
    <property type="match status" value="1"/>
</dbReference>
<dbReference type="Pfam" id="PF00076">
    <property type="entry name" value="RRM_1"/>
    <property type="match status" value="1"/>
</dbReference>
<name>A0A2U1MQP7_ARTAN</name>
<dbReference type="InterPro" id="IPR000504">
    <property type="entry name" value="RRM_dom"/>
</dbReference>
<keyword evidence="1" id="KW-0507">mRNA processing</keyword>
<feature type="region of interest" description="Disordered" evidence="5">
    <location>
        <begin position="142"/>
        <end position="180"/>
    </location>
</feature>
<dbReference type="AlphaFoldDB" id="A0A2U1MQP7"/>
<evidence type="ECO:0000313" key="8">
    <source>
        <dbReference type="Proteomes" id="UP000245207"/>
    </source>
</evidence>
<dbReference type="OrthoDB" id="1744977at2759"/>
<protein>
    <recommendedName>
        <fullName evidence="6">RRM domain-containing protein</fullName>
    </recommendedName>
</protein>
<dbReference type="InterPro" id="IPR012677">
    <property type="entry name" value="Nucleotide-bd_a/b_plait_sf"/>
</dbReference>
<dbReference type="GO" id="GO:0003723">
    <property type="term" value="F:RNA binding"/>
    <property type="evidence" value="ECO:0007669"/>
    <property type="project" value="UniProtKB-UniRule"/>
</dbReference>
<evidence type="ECO:0000256" key="4">
    <source>
        <dbReference type="PROSITE-ProRule" id="PRU00176"/>
    </source>
</evidence>
<organism evidence="7 8">
    <name type="scientific">Artemisia annua</name>
    <name type="common">Sweet wormwood</name>
    <dbReference type="NCBI Taxonomy" id="35608"/>
    <lineage>
        <taxon>Eukaryota</taxon>
        <taxon>Viridiplantae</taxon>
        <taxon>Streptophyta</taxon>
        <taxon>Embryophyta</taxon>
        <taxon>Tracheophyta</taxon>
        <taxon>Spermatophyta</taxon>
        <taxon>Magnoliopsida</taxon>
        <taxon>eudicotyledons</taxon>
        <taxon>Gunneridae</taxon>
        <taxon>Pentapetalae</taxon>
        <taxon>asterids</taxon>
        <taxon>campanulids</taxon>
        <taxon>Asterales</taxon>
        <taxon>Asteraceae</taxon>
        <taxon>Asteroideae</taxon>
        <taxon>Anthemideae</taxon>
        <taxon>Artemisiinae</taxon>
        <taxon>Artemisia</taxon>
    </lineage>
</organism>
<dbReference type="Proteomes" id="UP000245207">
    <property type="component" value="Unassembled WGS sequence"/>
</dbReference>
<feature type="compositionally biased region" description="Polar residues" evidence="5">
    <location>
        <begin position="23"/>
        <end position="43"/>
    </location>
</feature>
<dbReference type="InterPro" id="IPR050907">
    <property type="entry name" value="SRSF"/>
</dbReference>
<feature type="compositionally biased region" description="Basic and acidic residues" evidence="5">
    <location>
        <begin position="260"/>
        <end position="282"/>
    </location>
</feature>
<keyword evidence="4" id="KW-0694">RNA-binding</keyword>
<gene>
    <name evidence="7" type="ORF">CTI12_AA354350</name>
</gene>
<dbReference type="GO" id="GO:0008380">
    <property type="term" value="P:RNA splicing"/>
    <property type="evidence" value="ECO:0007669"/>
    <property type="project" value="UniProtKB-KW"/>
</dbReference>
<accession>A0A2U1MQP7</accession>
<evidence type="ECO:0000259" key="6">
    <source>
        <dbReference type="PROSITE" id="PS50102"/>
    </source>
</evidence>
<evidence type="ECO:0000256" key="1">
    <source>
        <dbReference type="ARBA" id="ARBA00022664"/>
    </source>
</evidence>